<evidence type="ECO:0000313" key="1">
    <source>
        <dbReference type="EMBL" id="KAJ9656235.1"/>
    </source>
</evidence>
<evidence type="ECO:0000313" key="2">
    <source>
        <dbReference type="Proteomes" id="UP001172386"/>
    </source>
</evidence>
<sequence length="813" mass="92166">MFQDTALPAFYLEALGSRSRTISYPSLVSAKQLYTSLPLPSDSHYIRVLDLDASDITCQTESNAYLLKGHLRVERLTESSSFTALSYVWGKDDAITHTVFCQPQGCNIPITANCHAALCQIRKQYGGVTIWVDSICINQADTVERSNQIPLMQEIYSWAESVYIWLGEGNGQSDMAMQYLENRARYRARLPFTWLAILSTRPRKKEKEMADFRRRTWNDPFGRLKGAASFSKPKVYLNEVLDREWVRRAWTLQEAALAPNPVILCGDQILRWEDLILAIYDPDDDFLHDCTRDPLEKARLQKSIARWRSVFDLWLNLPRPCTGLPIEITRGPNTFSLARLLQSLSQVKKLPQGPYALNITRAVWCSLLGMVCLTLWAYCTYAVVVNFNLRTSSLSVMKKFAAWYFLAWTWFFLGWKYLSLVRQCLRLSSFVLCGHCSDWFLKRATPSETQVLSAIHIALRERACTDPRDRSFALFGILQSLGVATPQPDVQGTVGETYRLFLQTLLAWQPSSLAMVIDAGCPTKDGPSWVPNFMFPSPSIWLTARYTIGSRTSATWRYVRPSSAVHDNELRLPGDFKGAVTNITRLTPFTQRDGEERLKSSLSRILCLFLNIQKKVSREIPNDVLVSSIFAVLRGLTPQRGPTHTEVSYDASEYGSSRTKSEPLPRWKGPYDFAQQKEDFKTFCHLYDLLLSFLKPTVCEDSGRVIPPESDIETAFNTLKSNAACYKCFVKTVNILVAEKRCVFVLDSGFIGSGPRDMKIGDDVFLLAGVPVPMVLRKDKGKKSFTVRGAALVHGFMHGERFNSKKLEQITLV</sequence>
<dbReference type="Proteomes" id="UP001172386">
    <property type="component" value="Unassembled WGS sequence"/>
</dbReference>
<comment type="caution">
    <text evidence="1">The sequence shown here is derived from an EMBL/GenBank/DDBJ whole genome shotgun (WGS) entry which is preliminary data.</text>
</comment>
<reference evidence="1" key="1">
    <citation type="submission" date="2022-10" db="EMBL/GenBank/DDBJ databases">
        <title>Culturing micro-colonial fungi from biological soil crusts in the Mojave desert and describing Neophaeococcomyces mojavensis, and introducing the new genera and species Taxawa tesnikishii.</title>
        <authorList>
            <person name="Kurbessoian T."/>
            <person name="Stajich J.E."/>
        </authorList>
    </citation>
    <scope>NUCLEOTIDE SEQUENCE</scope>
    <source>
        <strain evidence="1">JES_112</strain>
    </source>
</reference>
<accession>A0ACC3A7G7</accession>
<dbReference type="EMBL" id="JAPDRQ010000081">
    <property type="protein sequence ID" value="KAJ9656235.1"/>
    <property type="molecule type" value="Genomic_DNA"/>
</dbReference>
<keyword evidence="2" id="KW-1185">Reference proteome</keyword>
<gene>
    <name evidence="1" type="ORF">H2198_005086</name>
</gene>
<name>A0ACC3A7G7_9EURO</name>
<organism evidence="1 2">
    <name type="scientific">Neophaeococcomyces mojaviensis</name>
    <dbReference type="NCBI Taxonomy" id="3383035"/>
    <lineage>
        <taxon>Eukaryota</taxon>
        <taxon>Fungi</taxon>
        <taxon>Dikarya</taxon>
        <taxon>Ascomycota</taxon>
        <taxon>Pezizomycotina</taxon>
        <taxon>Eurotiomycetes</taxon>
        <taxon>Chaetothyriomycetidae</taxon>
        <taxon>Chaetothyriales</taxon>
        <taxon>Chaetothyriales incertae sedis</taxon>
        <taxon>Neophaeococcomyces</taxon>
    </lineage>
</organism>
<protein>
    <submittedName>
        <fullName evidence="1">Uncharacterized protein</fullName>
    </submittedName>
</protein>
<proteinExistence type="predicted"/>